<feature type="domain" description="Alpha galactosidase C-terminal" evidence="11">
    <location>
        <begin position="330"/>
        <end position="406"/>
    </location>
</feature>
<evidence type="ECO:0000256" key="4">
    <source>
        <dbReference type="ARBA" id="ARBA00022729"/>
    </source>
</evidence>
<evidence type="ECO:0000256" key="3">
    <source>
        <dbReference type="ARBA" id="ARBA00012755"/>
    </source>
</evidence>
<dbReference type="SUPFAM" id="SSF51011">
    <property type="entry name" value="Glycosyl hydrolase domain"/>
    <property type="match status" value="1"/>
</dbReference>
<keyword evidence="7 9" id="KW-0326">Glycosidase</keyword>
<evidence type="ECO:0000256" key="2">
    <source>
        <dbReference type="ARBA" id="ARBA00009743"/>
    </source>
</evidence>
<dbReference type="GO" id="GO:0004557">
    <property type="term" value="F:alpha-galactosidase activity"/>
    <property type="evidence" value="ECO:0007669"/>
    <property type="project" value="UniProtKB-EC"/>
</dbReference>
<evidence type="ECO:0000256" key="1">
    <source>
        <dbReference type="ARBA" id="ARBA00001255"/>
    </source>
</evidence>
<evidence type="ECO:0000259" key="11">
    <source>
        <dbReference type="Pfam" id="PF17801"/>
    </source>
</evidence>
<keyword evidence="5 9" id="KW-0378">Hydrolase</keyword>
<proteinExistence type="inferred from homology"/>
<evidence type="ECO:0000256" key="6">
    <source>
        <dbReference type="ARBA" id="ARBA00023157"/>
    </source>
</evidence>
<dbReference type="InterPro" id="IPR013780">
    <property type="entry name" value="Glyco_hydro_b"/>
</dbReference>
<dbReference type="PRINTS" id="PR00740">
    <property type="entry name" value="GLHYDRLASE27"/>
</dbReference>
<dbReference type="PROSITE" id="PS00512">
    <property type="entry name" value="ALPHA_GALACTOSIDASE"/>
    <property type="match status" value="1"/>
</dbReference>
<dbReference type="InterPro" id="IPR017853">
    <property type="entry name" value="GH"/>
</dbReference>
<dbReference type="InterPro" id="IPR000111">
    <property type="entry name" value="Glyco_hydro_27/36_CS"/>
</dbReference>
<dbReference type="GO" id="GO:0005975">
    <property type="term" value="P:carbohydrate metabolic process"/>
    <property type="evidence" value="ECO:0007669"/>
    <property type="project" value="InterPro"/>
</dbReference>
<organism evidence="12 13">
    <name type="scientific">Hibiscus trionum</name>
    <name type="common">Flower of an hour</name>
    <dbReference type="NCBI Taxonomy" id="183268"/>
    <lineage>
        <taxon>Eukaryota</taxon>
        <taxon>Viridiplantae</taxon>
        <taxon>Streptophyta</taxon>
        <taxon>Embryophyta</taxon>
        <taxon>Tracheophyta</taxon>
        <taxon>Spermatophyta</taxon>
        <taxon>Magnoliopsida</taxon>
        <taxon>eudicotyledons</taxon>
        <taxon>Gunneridae</taxon>
        <taxon>Pentapetalae</taxon>
        <taxon>rosids</taxon>
        <taxon>malvids</taxon>
        <taxon>Malvales</taxon>
        <taxon>Malvaceae</taxon>
        <taxon>Malvoideae</taxon>
        <taxon>Hibiscus</taxon>
    </lineage>
</organism>
<evidence type="ECO:0000256" key="8">
    <source>
        <dbReference type="ARBA" id="ARBA00056259"/>
    </source>
</evidence>
<dbReference type="AlphaFoldDB" id="A0A9W7J4E3"/>
<accession>A0A9W7J4E3</accession>
<dbReference type="PANTHER" id="PTHR11452">
    <property type="entry name" value="ALPHA-GALACTOSIDASE/ALPHA-N-ACETYLGALACTOSAMINIDASE"/>
    <property type="match status" value="1"/>
</dbReference>
<dbReference type="FunFam" id="2.60.40.1180:FF:000008">
    <property type="entry name" value="Alpha-galactosidase"/>
    <property type="match status" value="1"/>
</dbReference>
<dbReference type="GO" id="GO:0009505">
    <property type="term" value="C:plant-type cell wall"/>
    <property type="evidence" value="ECO:0007669"/>
    <property type="project" value="TreeGrafter"/>
</dbReference>
<dbReference type="Proteomes" id="UP001165190">
    <property type="component" value="Unassembled WGS sequence"/>
</dbReference>
<evidence type="ECO:0000256" key="7">
    <source>
        <dbReference type="ARBA" id="ARBA00023295"/>
    </source>
</evidence>
<dbReference type="Pfam" id="PF17801">
    <property type="entry name" value="Melibiase_C"/>
    <property type="match status" value="1"/>
</dbReference>
<dbReference type="EMBL" id="BSYR01000045">
    <property type="protein sequence ID" value="GMJ06664.1"/>
    <property type="molecule type" value="Genomic_DNA"/>
</dbReference>
<comment type="similarity">
    <text evidence="2 9">Belongs to the glycosyl hydrolase 27 family.</text>
</comment>
<keyword evidence="6 9" id="KW-1015">Disulfide bond</keyword>
<dbReference type="Pfam" id="PF16499">
    <property type="entry name" value="Melibiase_2"/>
    <property type="match status" value="1"/>
</dbReference>
<dbReference type="CDD" id="cd14792">
    <property type="entry name" value="GH27"/>
    <property type="match status" value="1"/>
</dbReference>
<name>A0A9W7J4E3_HIBTR</name>
<evidence type="ECO:0000313" key="12">
    <source>
        <dbReference type="EMBL" id="GMJ06664.1"/>
    </source>
</evidence>
<dbReference type="InterPro" id="IPR002241">
    <property type="entry name" value="Glyco_hydro_27"/>
</dbReference>
<dbReference type="Gene3D" id="3.20.20.70">
    <property type="entry name" value="Aldolase class I"/>
    <property type="match status" value="1"/>
</dbReference>
<dbReference type="InterPro" id="IPR013785">
    <property type="entry name" value="Aldolase_TIM"/>
</dbReference>
<comment type="caution">
    <text evidence="12">The sequence shown here is derived from an EMBL/GenBank/DDBJ whole genome shotgun (WGS) entry which is preliminary data.</text>
</comment>
<dbReference type="OrthoDB" id="5795902at2759"/>
<feature type="signal peptide" evidence="10">
    <location>
        <begin position="1"/>
        <end position="22"/>
    </location>
</feature>
<dbReference type="Gene3D" id="2.60.40.1180">
    <property type="entry name" value="Golgi alpha-mannosidase II"/>
    <property type="match status" value="1"/>
</dbReference>
<keyword evidence="13" id="KW-1185">Reference proteome</keyword>
<reference evidence="12" key="1">
    <citation type="submission" date="2023-05" db="EMBL/GenBank/DDBJ databases">
        <title>Genome and transcriptome analyses reveal genes involved in the formation of fine ridges on petal epidermal cells in Hibiscus trionum.</title>
        <authorList>
            <person name="Koshimizu S."/>
            <person name="Masuda S."/>
            <person name="Ishii T."/>
            <person name="Shirasu K."/>
            <person name="Hoshino A."/>
            <person name="Arita M."/>
        </authorList>
    </citation>
    <scope>NUCLEOTIDE SEQUENCE</scope>
    <source>
        <strain evidence="12">Hamamatsu line</strain>
    </source>
</reference>
<sequence>MYMGNSSLAVGLMLLFVRLVSGVDEVAAAAAGGGGGAGPMMRADFLLANRLARTPPMGWNSWNHFGCDIEEKLIKETADAMVSRGLAKLGYIHINLDDCWGASSRDTEGRLVAHARKFPSGMKALASYLHSKGLKLGLYADSGTRTCTRSMPGSLGHEEQDAETFASWGVDYLKYDNCLNKGLDAEERYKKMSDALLRTGRPIHFAICEWGKEKVATWANYMANSWRTSGDIRDSWNSMLLRADRNDEWASFARPGGWNDPDMLEVGNGGMTLEEYRSHFNIWALAKAPLMIGCNIPNMSNETYEILSNEEVIAVNQDKLGVQGKKVKKDGHLEVWAGPLHGNKVAVVLWNRGSRNATVTALWSDIGLDPTVAVMARDVWAHSSQYNVTHQISADLDPHASKMYILSPR</sequence>
<dbReference type="PANTHER" id="PTHR11452:SF33">
    <property type="entry name" value="ALPHA-GALACTOSIDASE 2"/>
    <property type="match status" value="1"/>
</dbReference>
<dbReference type="EC" id="3.2.1.22" evidence="3 9"/>
<evidence type="ECO:0000256" key="10">
    <source>
        <dbReference type="SAM" id="SignalP"/>
    </source>
</evidence>
<evidence type="ECO:0000256" key="9">
    <source>
        <dbReference type="RuleBase" id="RU361168"/>
    </source>
</evidence>
<keyword evidence="4 10" id="KW-0732">Signal</keyword>
<dbReference type="InterPro" id="IPR041233">
    <property type="entry name" value="Melibiase_C"/>
</dbReference>
<evidence type="ECO:0000256" key="5">
    <source>
        <dbReference type="ARBA" id="ARBA00022801"/>
    </source>
</evidence>
<protein>
    <recommendedName>
        <fullName evidence="3 9">Alpha-galactosidase</fullName>
        <ecNumber evidence="3 9">3.2.1.22</ecNumber>
    </recommendedName>
    <alternativeName>
        <fullName evidence="9">Melibiase</fullName>
    </alternativeName>
</protein>
<feature type="chain" id="PRO_5040812813" description="Alpha-galactosidase" evidence="10">
    <location>
        <begin position="23"/>
        <end position="409"/>
    </location>
</feature>
<comment type="function">
    <text evidence="8">May regulate leaf (and possibly other organ) development by functioning in cell wall loosening and cell wall expansion.</text>
</comment>
<evidence type="ECO:0000313" key="13">
    <source>
        <dbReference type="Proteomes" id="UP001165190"/>
    </source>
</evidence>
<comment type="catalytic activity">
    <reaction evidence="1 9">
        <text>Hydrolysis of terminal, non-reducing alpha-D-galactose residues in alpha-D-galactosides, including galactose oligosaccharides, galactomannans and galactolipids.</text>
        <dbReference type="EC" id="3.2.1.22"/>
    </reaction>
</comment>
<dbReference type="FunFam" id="3.20.20.70:FF:000093">
    <property type="entry name" value="Alpha-galactosidase"/>
    <property type="match status" value="1"/>
</dbReference>
<gene>
    <name evidence="12" type="ORF">HRI_004335600</name>
</gene>
<dbReference type="SUPFAM" id="SSF51445">
    <property type="entry name" value="(Trans)glycosidases"/>
    <property type="match status" value="1"/>
</dbReference>